<dbReference type="InterPro" id="IPR000873">
    <property type="entry name" value="AMP-dep_synth/lig_dom"/>
</dbReference>
<name>A0A2H0A4B3_9BACT</name>
<dbReference type="GO" id="GO:0031956">
    <property type="term" value="F:medium-chain fatty acid-CoA ligase activity"/>
    <property type="evidence" value="ECO:0007669"/>
    <property type="project" value="TreeGrafter"/>
</dbReference>
<dbReference type="AlphaFoldDB" id="A0A2H0A4B3"/>
<organism evidence="5 6">
    <name type="scientific">Candidatus Desantisbacteria bacterium CG23_combo_of_CG06-09_8_20_14_all_40_23</name>
    <dbReference type="NCBI Taxonomy" id="1974550"/>
    <lineage>
        <taxon>Bacteria</taxon>
        <taxon>Candidatus Desantisiibacteriota</taxon>
    </lineage>
</organism>
<evidence type="ECO:0000313" key="5">
    <source>
        <dbReference type="EMBL" id="PIP40284.1"/>
    </source>
</evidence>
<dbReference type="Gene3D" id="3.40.50.12780">
    <property type="entry name" value="N-terminal domain of ligase-like"/>
    <property type="match status" value="1"/>
</dbReference>
<proteinExistence type="inferred from homology"/>
<evidence type="ECO:0000256" key="2">
    <source>
        <dbReference type="ARBA" id="ARBA00022598"/>
    </source>
</evidence>
<evidence type="ECO:0000313" key="6">
    <source>
        <dbReference type="Proteomes" id="UP000231067"/>
    </source>
</evidence>
<comment type="caution">
    <text evidence="5">The sequence shown here is derived from an EMBL/GenBank/DDBJ whole genome shotgun (WGS) entry which is preliminary data.</text>
</comment>
<sequence>MLILKAISKGKATILHTQPTMWSLLLSSPLAKFASFEKLEKTVVSGSLCSYHLAKNIENTTKSILLNAYGLIEATGVVTATMPNDSEDVRLNTVGRPIQGVEIKIVDEDRNEVPKHKVGEIAIKGYLMKGYYKNEAKTKEVIDNEGWLYSGDIGCYYKDGKNIQIVGRVKDMIIRGGFNIYPIDIEEELLCVEKVQDVAVVGKDDEILGEAIVAFVIPKPGIKFTKGEILKHCREQISNHKIPDEVFFVKQFPTLLSGKVKKTF</sequence>
<accession>A0A2H0A4B3</accession>
<gene>
    <name evidence="5" type="ORF">COX18_07255</name>
</gene>
<dbReference type="Pfam" id="PF13193">
    <property type="entry name" value="AMP-binding_C"/>
    <property type="match status" value="1"/>
</dbReference>
<dbReference type="InterPro" id="IPR025110">
    <property type="entry name" value="AMP-bd_C"/>
</dbReference>
<dbReference type="SUPFAM" id="SSF56801">
    <property type="entry name" value="Acetyl-CoA synthetase-like"/>
    <property type="match status" value="1"/>
</dbReference>
<evidence type="ECO:0000259" key="4">
    <source>
        <dbReference type="Pfam" id="PF13193"/>
    </source>
</evidence>
<dbReference type="InterPro" id="IPR045851">
    <property type="entry name" value="AMP-bd_C_sf"/>
</dbReference>
<dbReference type="PANTHER" id="PTHR43201:SF5">
    <property type="entry name" value="MEDIUM-CHAIN ACYL-COA LIGASE ACSF2, MITOCHONDRIAL"/>
    <property type="match status" value="1"/>
</dbReference>
<evidence type="ECO:0000259" key="3">
    <source>
        <dbReference type="Pfam" id="PF00501"/>
    </source>
</evidence>
<dbReference type="Proteomes" id="UP000231067">
    <property type="component" value="Unassembled WGS sequence"/>
</dbReference>
<dbReference type="EMBL" id="PCSH01000129">
    <property type="protein sequence ID" value="PIP40284.1"/>
    <property type="molecule type" value="Genomic_DNA"/>
</dbReference>
<keyword evidence="2" id="KW-0436">Ligase</keyword>
<dbReference type="GO" id="GO:0006631">
    <property type="term" value="P:fatty acid metabolic process"/>
    <property type="evidence" value="ECO:0007669"/>
    <property type="project" value="TreeGrafter"/>
</dbReference>
<comment type="similarity">
    <text evidence="1">Belongs to the ATP-dependent AMP-binding enzyme family.</text>
</comment>
<evidence type="ECO:0008006" key="7">
    <source>
        <dbReference type="Google" id="ProtNLM"/>
    </source>
</evidence>
<dbReference type="Pfam" id="PF00501">
    <property type="entry name" value="AMP-binding"/>
    <property type="match status" value="1"/>
</dbReference>
<reference evidence="5 6" key="1">
    <citation type="submission" date="2017-09" db="EMBL/GenBank/DDBJ databases">
        <title>Depth-based differentiation of microbial function through sediment-hosted aquifers and enrichment of novel symbionts in the deep terrestrial subsurface.</title>
        <authorList>
            <person name="Probst A.J."/>
            <person name="Ladd B."/>
            <person name="Jarett J.K."/>
            <person name="Geller-Mcgrath D.E."/>
            <person name="Sieber C.M."/>
            <person name="Emerson J.B."/>
            <person name="Anantharaman K."/>
            <person name="Thomas B.C."/>
            <person name="Malmstrom R."/>
            <person name="Stieglmeier M."/>
            <person name="Klingl A."/>
            <person name="Woyke T."/>
            <person name="Ryan C.M."/>
            <person name="Banfield J.F."/>
        </authorList>
    </citation>
    <scope>NUCLEOTIDE SEQUENCE [LARGE SCALE GENOMIC DNA]</scope>
    <source>
        <strain evidence="5">CG23_combo_of_CG06-09_8_20_14_all_40_23</strain>
    </source>
</reference>
<dbReference type="Gene3D" id="3.30.300.30">
    <property type="match status" value="1"/>
</dbReference>
<dbReference type="PANTHER" id="PTHR43201">
    <property type="entry name" value="ACYL-COA SYNTHETASE"/>
    <property type="match status" value="1"/>
</dbReference>
<dbReference type="InterPro" id="IPR042099">
    <property type="entry name" value="ANL_N_sf"/>
</dbReference>
<evidence type="ECO:0000256" key="1">
    <source>
        <dbReference type="ARBA" id="ARBA00006432"/>
    </source>
</evidence>
<feature type="domain" description="AMP-dependent synthetase/ligase" evidence="3">
    <location>
        <begin position="3"/>
        <end position="132"/>
    </location>
</feature>
<feature type="domain" description="AMP-binding enzyme C-terminal" evidence="4">
    <location>
        <begin position="185"/>
        <end position="259"/>
    </location>
</feature>
<protein>
    <recommendedName>
        <fullName evidence="7">AMP-dependent synthetase/ligase domain-containing protein</fullName>
    </recommendedName>
</protein>